<keyword evidence="1" id="KW-0472">Membrane</keyword>
<feature type="domain" description="DUF6785" evidence="2">
    <location>
        <begin position="2"/>
        <end position="104"/>
    </location>
</feature>
<dbReference type="AlphaFoldDB" id="X0US88"/>
<evidence type="ECO:0000256" key="1">
    <source>
        <dbReference type="SAM" id="Phobius"/>
    </source>
</evidence>
<keyword evidence="1" id="KW-0812">Transmembrane</keyword>
<keyword evidence="1" id="KW-1133">Transmembrane helix</keyword>
<organism evidence="3">
    <name type="scientific">marine sediment metagenome</name>
    <dbReference type="NCBI Taxonomy" id="412755"/>
    <lineage>
        <taxon>unclassified sequences</taxon>
        <taxon>metagenomes</taxon>
        <taxon>ecological metagenomes</taxon>
    </lineage>
</organism>
<gene>
    <name evidence="3" type="ORF">S01H1_38877</name>
</gene>
<sequence>MTLRAFVLGLLTVAGLSLLDPYTSFMKGYGWLIVGSFPVGPVLGIVFLIVVLNVLLKLLRRSWALRQSELMLVWCMLIVGATIPTTGIGRLLFNMLAGGPYMARRIDIHWEED</sequence>
<dbReference type="Pfam" id="PF20581">
    <property type="entry name" value="DUF6785"/>
    <property type="match status" value="1"/>
</dbReference>
<evidence type="ECO:0000313" key="3">
    <source>
        <dbReference type="EMBL" id="GAG08565.1"/>
    </source>
</evidence>
<evidence type="ECO:0000259" key="2">
    <source>
        <dbReference type="Pfam" id="PF20581"/>
    </source>
</evidence>
<proteinExistence type="predicted"/>
<name>X0US88_9ZZZZ</name>
<accession>X0US88</accession>
<feature type="transmembrane region" description="Helical" evidence="1">
    <location>
        <begin position="71"/>
        <end position="93"/>
    </location>
</feature>
<feature type="non-terminal residue" evidence="3">
    <location>
        <position position="113"/>
    </location>
</feature>
<protein>
    <recommendedName>
        <fullName evidence="2">DUF6785 domain-containing protein</fullName>
    </recommendedName>
</protein>
<feature type="transmembrane region" description="Helical" evidence="1">
    <location>
        <begin position="29"/>
        <end position="59"/>
    </location>
</feature>
<reference evidence="3" key="1">
    <citation type="journal article" date="2014" name="Front. Microbiol.">
        <title>High frequency of phylogenetically diverse reductive dehalogenase-homologous genes in deep subseafloor sedimentary metagenomes.</title>
        <authorList>
            <person name="Kawai M."/>
            <person name="Futagami T."/>
            <person name="Toyoda A."/>
            <person name="Takaki Y."/>
            <person name="Nishi S."/>
            <person name="Hori S."/>
            <person name="Arai W."/>
            <person name="Tsubouchi T."/>
            <person name="Morono Y."/>
            <person name="Uchiyama I."/>
            <person name="Ito T."/>
            <person name="Fujiyama A."/>
            <person name="Inagaki F."/>
            <person name="Takami H."/>
        </authorList>
    </citation>
    <scope>NUCLEOTIDE SEQUENCE</scope>
    <source>
        <strain evidence="3">Expedition CK06-06</strain>
    </source>
</reference>
<comment type="caution">
    <text evidence="3">The sequence shown here is derived from an EMBL/GenBank/DDBJ whole genome shotgun (WGS) entry which is preliminary data.</text>
</comment>
<dbReference type="EMBL" id="BARS01024496">
    <property type="protein sequence ID" value="GAG08565.1"/>
    <property type="molecule type" value="Genomic_DNA"/>
</dbReference>
<dbReference type="InterPro" id="IPR046712">
    <property type="entry name" value="DUF6785"/>
</dbReference>